<comment type="caution">
    <text evidence="6">The sequence shown here is derived from an EMBL/GenBank/DDBJ whole genome shotgun (WGS) entry which is preliminary data.</text>
</comment>
<keyword evidence="4" id="KW-0812">Transmembrane</keyword>
<proteinExistence type="predicted"/>
<feature type="transmembrane region" description="Helical" evidence="4">
    <location>
        <begin position="12"/>
        <end position="31"/>
    </location>
</feature>
<gene>
    <name evidence="6" type="ORF">FU839_15660</name>
</gene>
<dbReference type="Proteomes" id="UP000321814">
    <property type="component" value="Unassembled WGS sequence"/>
</dbReference>
<dbReference type="InterPro" id="IPR000160">
    <property type="entry name" value="GGDEF_dom"/>
</dbReference>
<dbReference type="InterPro" id="IPR029787">
    <property type="entry name" value="Nucleotide_cyclase"/>
</dbReference>
<evidence type="ECO:0000313" key="6">
    <source>
        <dbReference type="EMBL" id="TXK78990.1"/>
    </source>
</evidence>
<dbReference type="InterPro" id="IPR050469">
    <property type="entry name" value="Diguanylate_Cyclase"/>
</dbReference>
<dbReference type="GO" id="GO:0043709">
    <property type="term" value="P:cell adhesion involved in single-species biofilm formation"/>
    <property type="evidence" value="ECO:0007669"/>
    <property type="project" value="TreeGrafter"/>
</dbReference>
<evidence type="ECO:0000259" key="5">
    <source>
        <dbReference type="PROSITE" id="PS50887"/>
    </source>
</evidence>
<name>A0A5C8LV07_9GAMM</name>
<dbReference type="SUPFAM" id="SSF55073">
    <property type="entry name" value="Nucleotide cyclase"/>
    <property type="match status" value="1"/>
</dbReference>
<keyword evidence="4" id="KW-0472">Membrane</keyword>
<dbReference type="EC" id="2.7.7.65" evidence="2"/>
<dbReference type="GO" id="GO:0052621">
    <property type="term" value="F:diguanylate cyclase activity"/>
    <property type="evidence" value="ECO:0007669"/>
    <property type="project" value="UniProtKB-EC"/>
</dbReference>
<dbReference type="SMART" id="SM00267">
    <property type="entry name" value="GGDEF"/>
    <property type="match status" value="1"/>
</dbReference>
<reference evidence="6 7" key="1">
    <citation type="submission" date="2019-08" db="EMBL/GenBank/DDBJ databases">
        <title>Draft genome analysis of Rheinheimera tangshanensis isolated from the roots of fresh rice plants (Oryza sativa).</title>
        <authorList>
            <person name="Yu Q."/>
            <person name="Qi Y."/>
            <person name="Zhang H."/>
            <person name="Pu J."/>
        </authorList>
    </citation>
    <scope>NUCLEOTIDE SEQUENCE [LARGE SCALE GENOMIC DNA]</scope>
    <source>
        <strain evidence="6 7">JA3-B52</strain>
    </source>
</reference>
<comment type="catalytic activity">
    <reaction evidence="3">
        <text>2 GTP = 3',3'-c-di-GMP + 2 diphosphate</text>
        <dbReference type="Rhea" id="RHEA:24898"/>
        <dbReference type="ChEBI" id="CHEBI:33019"/>
        <dbReference type="ChEBI" id="CHEBI:37565"/>
        <dbReference type="ChEBI" id="CHEBI:58805"/>
        <dbReference type="EC" id="2.7.7.65"/>
    </reaction>
</comment>
<dbReference type="NCBIfam" id="TIGR00254">
    <property type="entry name" value="GGDEF"/>
    <property type="match status" value="1"/>
</dbReference>
<dbReference type="AlphaFoldDB" id="A0A5C8LV07"/>
<keyword evidence="7" id="KW-1185">Reference proteome</keyword>
<dbReference type="OrthoDB" id="9812260at2"/>
<dbReference type="Pfam" id="PF00990">
    <property type="entry name" value="GGDEF"/>
    <property type="match status" value="1"/>
</dbReference>
<dbReference type="GO" id="GO:1902201">
    <property type="term" value="P:negative regulation of bacterial-type flagellum-dependent cell motility"/>
    <property type="evidence" value="ECO:0007669"/>
    <property type="project" value="TreeGrafter"/>
</dbReference>
<evidence type="ECO:0000256" key="2">
    <source>
        <dbReference type="ARBA" id="ARBA00012528"/>
    </source>
</evidence>
<dbReference type="Gene3D" id="3.30.70.270">
    <property type="match status" value="1"/>
</dbReference>
<dbReference type="InterPro" id="IPR043128">
    <property type="entry name" value="Rev_trsase/Diguanyl_cyclase"/>
</dbReference>
<protein>
    <recommendedName>
        <fullName evidence="2">diguanylate cyclase</fullName>
        <ecNumber evidence="2">2.7.7.65</ecNumber>
    </recommendedName>
</protein>
<keyword evidence="4" id="KW-1133">Transmembrane helix</keyword>
<dbReference type="FunFam" id="3.30.70.270:FF:000001">
    <property type="entry name" value="Diguanylate cyclase domain protein"/>
    <property type="match status" value="1"/>
</dbReference>
<dbReference type="PROSITE" id="PS50887">
    <property type="entry name" value="GGDEF"/>
    <property type="match status" value="1"/>
</dbReference>
<feature type="transmembrane region" description="Helical" evidence="4">
    <location>
        <begin position="99"/>
        <end position="125"/>
    </location>
</feature>
<evidence type="ECO:0000256" key="4">
    <source>
        <dbReference type="SAM" id="Phobius"/>
    </source>
</evidence>
<dbReference type="CDD" id="cd01949">
    <property type="entry name" value="GGDEF"/>
    <property type="match status" value="1"/>
</dbReference>
<dbReference type="GO" id="GO:0005886">
    <property type="term" value="C:plasma membrane"/>
    <property type="evidence" value="ECO:0007669"/>
    <property type="project" value="TreeGrafter"/>
</dbReference>
<dbReference type="PROSITE" id="PS51257">
    <property type="entry name" value="PROKAR_LIPOPROTEIN"/>
    <property type="match status" value="1"/>
</dbReference>
<evidence type="ECO:0000256" key="3">
    <source>
        <dbReference type="ARBA" id="ARBA00034247"/>
    </source>
</evidence>
<evidence type="ECO:0000256" key="1">
    <source>
        <dbReference type="ARBA" id="ARBA00001946"/>
    </source>
</evidence>
<feature type="transmembrane region" description="Helical" evidence="4">
    <location>
        <begin position="69"/>
        <end position="87"/>
    </location>
</feature>
<evidence type="ECO:0000313" key="7">
    <source>
        <dbReference type="Proteomes" id="UP000321814"/>
    </source>
</evidence>
<dbReference type="EMBL" id="VRLR01000012">
    <property type="protein sequence ID" value="TXK78990.1"/>
    <property type="molecule type" value="Genomic_DNA"/>
</dbReference>
<feature type="domain" description="GGDEF" evidence="5">
    <location>
        <begin position="201"/>
        <end position="331"/>
    </location>
</feature>
<dbReference type="PANTHER" id="PTHR45138:SF9">
    <property type="entry name" value="DIGUANYLATE CYCLASE DGCM-RELATED"/>
    <property type="match status" value="1"/>
</dbReference>
<accession>A0A5C8LV07</accession>
<sequence>MLQRLKHDFHLFMITLVGLIASCTLLPYALYRMATEDYLVGMVDILMITVSTVSVWMAWRSGETEKPGFLMAAVFCFGAVLVCMKLGQDVLFWIYPLMVFIFFLVAPIKALLLLLLMVCAIVSLHFSEHSAIFSTNFQLLAFITTTLITSIFAYIFAYRTHLQRQELRRLATTDPLTGAATRHSLTDELTYAIQLFQQKGVVSGLMLLDLDHFKRINDNFGHHAGDQILSQLVPLLKQMIRQQDSVFRYGGEEFVLLIKEIQLADLHRLAEKIRHAIWHQLTLPDGSALTTSIGIATVQHASDWESWLQNADVALYQAKHNGRNQVVIATGSTEQAIATP</sequence>
<feature type="transmembrane region" description="Helical" evidence="4">
    <location>
        <begin position="137"/>
        <end position="158"/>
    </location>
</feature>
<comment type="cofactor">
    <cofactor evidence="1">
        <name>Mg(2+)</name>
        <dbReference type="ChEBI" id="CHEBI:18420"/>
    </cofactor>
</comment>
<organism evidence="6 7">
    <name type="scientific">Rheinheimera tangshanensis</name>
    <dbReference type="NCBI Taxonomy" id="400153"/>
    <lineage>
        <taxon>Bacteria</taxon>
        <taxon>Pseudomonadati</taxon>
        <taxon>Pseudomonadota</taxon>
        <taxon>Gammaproteobacteria</taxon>
        <taxon>Chromatiales</taxon>
        <taxon>Chromatiaceae</taxon>
        <taxon>Rheinheimera</taxon>
    </lineage>
</organism>
<feature type="transmembrane region" description="Helical" evidence="4">
    <location>
        <begin position="38"/>
        <end position="57"/>
    </location>
</feature>
<dbReference type="PANTHER" id="PTHR45138">
    <property type="entry name" value="REGULATORY COMPONENTS OF SENSORY TRANSDUCTION SYSTEM"/>
    <property type="match status" value="1"/>
</dbReference>